<dbReference type="InParanoid" id="A0A0C2TVF7"/>
<name>A0A0C2TVF7_AMAMK</name>
<dbReference type="InterPro" id="IPR029063">
    <property type="entry name" value="SAM-dependent_MTases_sf"/>
</dbReference>
<dbReference type="Gene3D" id="3.40.50.150">
    <property type="entry name" value="Vaccinia Virus protein VP39"/>
    <property type="match status" value="1"/>
</dbReference>
<evidence type="ECO:0008006" key="3">
    <source>
        <dbReference type="Google" id="ProtNLM"/>
    </source>
</evidence>
<dbReference type="HOGENOM" id="CLU_030437_1_0_1"/>
<dbReference type="Pfam" id="PF10294">
    <property type="entry name" value="Methyltransf_16"/>
    <property type="match status" value="1"/>
</dbReference>
<proteinExistence type="predicted"/>
<keyword evidence="2" id="KW-1185">Reference proteome</keyword>
<dbReference type="PANTHER" id="PTHR14614">
    <property type="entry name" value="HEPATOCELLULAR CARCINOMA-ASSOCIATED ANTIGEN"/>
    <property type="match status" value="1"/>
</dbReference>
<accession>A0A0C2TVF7</accession>
<dbReference type="CDD" id="cd02440">
    <property type="entry name" value="AdoMet_MTases"/>
    <property type="match status" value="1"/>
</dbReference>
<sequence length="472" mass="51737">MNSRYLANPVAPTQLLPRLAQLDRISSVEIKAAVDTLCALYFPHTLSASNIITDALSIEVFTVLNSTPTQSPAAIPSRQHGIDAAASIPDSGYASAEEDDDDSDAHEYQVEDDAISALRSDPFERAFAIKWLTGFVGRSDIWLSRSLPDDEEEDEALREELMEEAARLINAFSGDTTFSTDDEARDGGSISRSFSFSTPYPSFGRDCVRSTSEISIQLNDAPLSSSDHTSVGLQSWGSSIILTERICADPFAFAILTRPDVPPTALRCSDIPSRPLRVLELGAGTGLLSITTSKLLHLHSRSTEIVATDYHPNVLTNLSSNVHTNALHHSEAGTGFSPITIHAFDWEHPDYSCPPFDEPFDVILAADVVYHPLHAAWIKSCVERLLRKPSSRNREGGLLWLIIPIRMTGRHEGMHRTVEAVFPIAGVDGGGGRTEASCELHTLELSEVPRREGVGRADESAYRIHKIGWVRR</sequence>
<evidence type="ECO:0000313" key="1">
    <source>
        <dbReference type="EMBL" id="KIL71314.1"/>
    </source>
</evidence>
<dbReference type="InterPro" id="IPR019410">
    <property type="entry name" value="Methyltransf_16"/>
</dbReference>
<organism evidence="1 2">
    <name type="scientific">Amanita muscaria (strain Koide BX008)</name>
    <dbReference type="NCBI Taxonomy" id="946122"/>
    <lineage>
        <taxon>Eukaryota</taxon>
        <taxon>Fungi</taxon>
        <taxon>Dikarya</taxon>
        <taxon>Basidiomycota</taxon>
        <taxon>Agaricomycotina</taxon>
        <taxon>Agaricomycetes</taxon>
        <taxon>Agaricomycetidae</taxon>
        <taxon>Agaricales</taxon>
        <taxon>Pluteineae</taxon>
        <taxon>Amanitaceae</taxon>
        <taxon>Amanita</taxon>
    </lineage>
</organism>
<reference evidence="1 2" key="1">
    <citation type="submission" date="2014-04" db="EMBL/GenBank/DDBJ databases">
        <title>Evolutionary Origins and Diversification of the Mycorrhizal Mutualists.</title>
        <authorList>
            <consortium name="DOE Joint Genome Institute"/>
            <consortium name="Mycorrhizal Genomics Consortium"/>
            <person name="Kohler A."/>
            <person name="Kuo A."/>
            <person name="Nagy L.G."/>
            <person name="Floudas D."/>
            <person name="Copeland A."/>
            <person name="Barry K.W."/>
            <person name="Cichocki N."/>
            <person name="Veneault-Fourrey C."/>
            <person name="LaButti K."/>
            <person name="Lindquist E.A."/>
            <person name="Lipzen A."/>
            <person name="Lundell T."/>
            <person name="Morin E."/>
            <person name="Murat C."/>
            <person name="Riley R."/>
            <person name="Ohm R."/>
            <person name="Sun H."/>
            <person name="Tunlid A."/>
            <person name="Henrissat B."/>
            <person name="Grigoriev I.V."/>
            <person name="Hibbett D.S."/>
            <person name="Martin F."/>
        </authorList>
    </citation>
    <scope>NUCLEOTIDE SEQUENCE [LARGE SCALE GENOMIC DNA]</scope>
    <source>
        <strain evidence="1 2">Koide BX008</strain>
    </source>
</reference>
<dbReference type="AlphaFoldDB" id="A0A0C2TVF7"/>
<dbReference type="OrthoDB" id="433955at2759"/>
<evidence type="ECO:0000313" key="2">
    <source>
        <dbReference type="Proteomes" id="UP000054549"/>
    </source>
</evidence>
<dbReference type="FunCoup" id="A0A0C2TVF7">
    <property type="interactions" value="34"/>
</dbReference>
<gene>
    <name evidence="1" type="ORF">M378DRAFT_154862</name>
</gene>
<dbReference type="SUPFAM" id="SSF53335">
    <property type="entry name" value="S-adenosyl-L-methionine-dependent methyltransferases"/>
    <property type="match status" value="1"/>
</dbReference>
<dbReference type="STRING" id="946122.A0A0C2TVF7"/>
<protein>
    <recommendedName>
        <fullName evidence="3">S-adenosylmethionine-dependent methyltransferase</fullName>
    </recommendedName>
</protein>
<dbReference type="GO" id="GO:0008757">
    <property type="term" value="F:S-adenosylmethionine-dependent methyltransferase activity"/>
    <property type="evidence" value="ECO:0007669"/>
    <property type="project" value="UniProtKB-ARBA"/>
</dbReference>
<dbReference type="Proteomes" id="UP000054549">
    <property type="component" value="Unassembled WGS sequence"/>
</dbReference>
<dbReference type="EMBL" id="KN818222">
    <property type="protein sequence ID" value="KIL71314.1"/>
    <property type="molecule type" value="Genomic_DNA"/>
</dbReference>